<dbReference type="Gene3D" id="3.40.1280.10">
    <property type="match status" value="1"/>
</dbReference>
<keyword evidence="8" id="KW-1185">Reference proteome</keyword>
<evidence type="ECO:0000256" key="1">
    <source>
        <dbReference type="ARBA" id="ARBA00007228"/>
    </source>
</evidence>
<dbReference type="EC" id="2.1.1.200" evidence="5"/>
<comment type="similarity">
    <text evidence="1">Belongs to the class IV-like SAM-binding methyltransferase superfamily. RNA methyltransferase TrmH family.</text>
</comment>
<dbReference type="NCBIfam" id="TIGR00050">
    <property type="entry name" value="rRNA_methyl_1"/>
    <property type="match status" value="1"/>
</dbReference>
<dbReference type="PANTHER" id="PTHR42786:SF2">
    <property type="entry name" value="TRNA (CYTIDINE_URIDINE-2'-O-)-METHYLTRANSFERASE TRMJ"/>
    <property type="match status" value="1"/>
</dbReference>
<dbReference type="GO" id="GO:0002128">
    <property type="term" value="P:tRNA nucleoside ribose methylation"/>
    <property type="evidence" value="ECO:0007669"/>
    <property type="project" value="TreeGrafter"/>
</dbReference>
<organism evidence="7 8">
    <name type="scientific">Candidatus Glomeribacter gigasporarum BEG34</name>
    <dbReference type="NCBI Taxonomy" id="1070319"/>
    <lineage>
        <taxon>Bacteria</taxon>
        <taxon>Pseudomonadati</taxon>
        <taxon>Pseudomonadota</taxon>
        <taxon>Betaproteobacteria</taxon>
        <taxon>Burkholderiales</taxon>
        <taxon>Burkholderiaceae</taxon>
        <taxon>Candidatus Glomeribacter</taxon>
    </lineage>
</organism>
<dbReference type="Gene3D" id="1.10.8.590">
    <property type="match status" value="1"/>
</dbReference>
<dbReference type="GO" id="GO:0106339">
    <property type="term" value="F:tRNA (cytidine(32)-2'-O)-methyltransferase activity"/>
    <property type="evidence" value="ECO:0007669"/>
    <property type="project" value="RHEA"/>
</dbReference>
<dbReference type="InterPro" id="IPR029026">
    <property type="entry name" value="tRNA_m1G_MTases_N"/>
</dbReference>
<feature type="domain" description="tRNA/rRNA methyltransferase SpoU type" evidence="6">
    <location>
        <begin position="6"/>
        <end position="157"/>
    </location>
</feature>
<comment type="subunit">
    <text evidence="5">Homodimer.</text>
</comment>
<sequence>MFHRTRFVLVESSHPGNIGAAARALKTMGCTRLILVKPRTPRAHQHPDALAMASGAGDVLARAEMAASLDEALADVQWSVALSARARRYGAPLFTPRQAAARARSLASTVEMAFVFGNERSGLSNADIERCRARVYIPASPAYNSLNLAQAVQVLTYELRLAEAARDSRLSGALAEPIRALASNEEIERMFAHFEQALLALDFFDPAQPKRLLPRLRRFFARTQLEHEEVSLMRGIAKAILQDRRIARVGIANQ</sequence>
<keyword evidence="3 7" id="KW-0808">Transferase</keyword>
<dbReference type="EMBL" id="CAFB01000064">
    <property type="protein sequence ID" value="CCD30129.1"/>
    <property type="molecule type" value="Genomic_DNA"/>
</dbReference>
<dbReference type="Pfam" id="PF00588">
    <property type="entry name" value="SpoU_methylase"/>
    <property type="match status" value="1"/>
</dbReference>
<evidence type="ECO:0000313" key="7">
    <source>
        <dbReference type="EMBL" id="CCD30129.1"/>
    </source>
</evidence>
<accession>G2JBH5</accession>
<evidence type="ECO:0000256" key="5">
    <source>
        <dbReference type="RuleBase" id="RU362024"/>
    </source>
</evidence>
<keyword evidence="5" id="KW-0819">tRNA processing</keyword>
<dbReference type="AlphaFoldDB" id="G2JBH5"/>
<dbReference type="InterPro" id="IPR029028">
    <property type="entry name" value="Alpha/beta_knot_MTases"/>
</dbReference>
<evidence type="ECO:0000256" key="4">
    <source>
        <dbReference type="ARBA" id="ARBA00022691"/>
    </source>
</evidence>
<dbReference type="SUPFAM" id="SSF75217">
    <property type="entry name" value="alpha/beta knot"/>
    <property type="match status" value="1"/>
</dbReference>
<name>G2JBH5_9BURK</name>
<keyword evidence="4 5" id="KW-0949">S-adenosyl-L-methionine</keyword>
<dbReference type="PANTHER" id="PTHR42786">
    <property type="entry name" value="TRNA/RRNA METHYLTRANSFERASE"/>
    <property type="match status" value="1"/>
</dbReference>
<proteinExistence type="inferred from homology"/>
<comment type="catalytic activity">
    <reaction evidence="5">
        <text>cytidine(32) in tRNA + S-adenosyl-L-methionine = 2'-O-methylcytidine(32) in tRNA + S-adenosyl-L-homocysteine + H(+)</text>
        <dbReference type="Rhea" id="RHEA:42932"/>
        <dbReference type="Rhea" id="RHEA-COMP:10288"/>
        <dbReference type="Rhea" id="RHEA-COMP:10289"/>
        <dbReference type="ChEBI" id="CHEBI:15378"/>
        <dbReference type="ChEBI" id="CHEBI:57856"/>
        <dbReference type="ChEBI" id="CHEBI:59789"/>
        <dbReference type="ChEBI" id="CHEBI:74495"/>
        <dbReference type="ChEBI" id="CHEBI:82748"/>
        <dbReference type="EC" id="2.1.1.200"/>
    </reaction>
</comment>
<dbReference type="GO" id="GO:0003723">
    <property type="term" value="F:RNA binding"/>
    <property type="evidence" value="ECO:0007669"/>
    <property type="project" value="InterPro"/>
</dbReference>
<dbReference type="OrthoDB" id="9806346at2"/>
<evidence type="ECO:0000256" key="2">
    <source>
        <dbReference type="ARBA" id="ARBA00022603"/>
    </source>
</evidence>
<comment type="subcellular location">
    <subcellularLocation>
        <location evidence="5">Cytoplasm</location>
    </subcellularLocation>
</comment>
<dbReference type="GO" id="GO:0005829">
    <property type="term" value="C:cytosol"/>
    <property type="evidence" value="ECO:0007669"/>
    <property type="project" value="TreeGrafter"/>
</dbReference>
<evidence type="ECO:0000313" key="8">
    <source>
        <dbReference type="Proteomes" id="UP000054051"/>
    </source>
</evidence>
<dbReference type="Proteomes" id="UP000054051">
    <property type="component" value="Unassembled WGS sequence"/>
</dbReference>
<dbReference type="CDD" id="cd18093">
    <property type="entry name" value="SpoU-like_TrmJ"/>
    <property type="match status" value="1"/>
</dbReference>
<gene>
    <name evidence="5" type="primary">trmJ</name>
    <name evidence="7" type="ORF">CAGGBEG34_450003</name>
</gene>
<dbReference type="GO" id="GO:0160206">
    <property type="term" value="F:tRNA (cytidine(32)/uridine(32)-2'-O)-methyltransferase activity"/>
    <property type="evidence" value="ECO:0007669"/>
    <property type="project" value="UniProtKB-EC"/>
</dbReference>
<dbReference type="InterPro" id="IPR001537">
    <property type="entry name" value="SpoU_MeTrfase"/>
</dbReference>
<dbReference type="RefSeq" id="WP_006683201.1">
    <property type="nucleotide sequence ID" value="NZ_CAFB01000064.1"/>
</dbReference>
<evidence type="ECO:0000256" key="3">
    <source>
        <dbReference type="ARBA" id="ARBA00022679"/>
    </source>
</evidence>
<dbReference type="eggNOG" id="COG0565">
    <property type="taxonomic scope" value="Bacteria"/>
</dbReference>
<keyword evidence="2 5" id="KW-0489">Methyltransferase</keyword>
<comment type="caution">
    <text evidence="7">The sequence shown here is derived from an EMBL/GenBank/DDBJ whole genome shotgun (WGS) entry which is preliminary data.</text>
</comment>
<protein>
    <recommendedName>
        <fullName evidence="5">tRNA (cytidine/uridine-2'-O-)-methyltransferase TrmJ</fullName>
        <ecNumber evidence="5">2.1.1.200</ecNumber>
    </recommendedName>
    <alternativeName>
        <fullName evidence="5">tRNA (cytidine(32)/uridine(32)-2'-O)-methyltransferase</fullName>
    </alternativeName>
    <alternativeName>
        <fullName evidence="5">tRNA Cm32/Um32 methyltransferase</fullName>
    </alternativeName>
</protein>
<comment type="function">
    <text evidence="5">Catalyzes the formation of 2'O-methylated cytidine (Cm32) or 2'O-methylated uridine (Um32) at position 32 in tRNA.</text>
</comment>
<reference evidence="7 8" key="1">
    <citation type="submission" date="2011-08" db="EMBL/GenBank/DDBJ databases">
        <title>The genome of the obligate endobacterium of an arbuscular mycorrhizal fungus reveals an interphylum network of nutritional interactions.</title>
        <authorList>
            <person name="Ghignone S."/>
            <person name="Salvioli A."/>
            <person name="Anca I."/>
            <person name="Lumini E."/>
            <person name="Ortu G."/>
            <person name="Petiti L."/>
            <person name="Cruveiller S."/>
            <person name="Bianciotto V."/>
            <person name="Piffanelli P."/>
            <person name="Lanfranco L."/>
            <person name="Bonfante P."/>
        </authorList>
    </citation>
    <scope>NUCLEOTIDE SEQUENCE [LARGE SCALE GENOMIC DNA]</scope>
    <source>
        <strain evidence="7 8">BEG34</strain>
    </source>
</reference>
<keyword evidence="5" id="KW-0963">Cytoplasm</keyword>
<dbReference type="STRING" id="1070319.CAGGBEG34_450003"/>
<dbReference type="InterPro" id="IPR004384">
    <property type="entry name" value="RNA_MeTrfase_TrmJ/LasT"/>
</dbReference>
<dbReference type="PIRSF" id="PIRSF004808">
    <property type="entry name" value="LasT"/>
    <property type="match status" value="1"/>
</dbReference>
<comment type="catalytic activity">
    <reaction evidence="5">
        <text>uridine(32) in tRNA + S-adenosyl-L-methionine = 2'-O-methyluridine(32) in tRNA + S-adenosyl-L-homocysteine + H(+)</text>
        <dbReference type="Rhea" id="RHEA:42936"/>
        <dbReference type="Rhea" id="RHEA-COMP:10107"/>
        <dbReference type="Rhea" id="RHEA-COMP:10290"/>
        <dbReference type="ChEBI" id="CHEBI:15378"/>
        <dbReference type="ChEBI" id="CHEBI:57856"/>
        <dbReference type="ChEBI" id="CHEBI:59789"/>
        <dbReference type="ChEBI" id="CHEBI:65315"/>
        <dbReference type="ChEBI" id="CHEBI:74478"/>
        <dbReference type="EC" id="2.1.1.200"/>
    </reaction>
</comment>
<evidence type="ECO:0000259" key="6">
    <source>
        <dbReference type="Pfam" id="PF00588"/>
    </source>
</evidence>